<feature type="non-terminal residue" evidence="4">
    <location>
        <position position="164"/>
    </location>
</feature>
<dbReference type="Proteomes" id="UP000588083">
    <property type="component" value="Unassembled WGS sequence"/>
</dbReference>
<keyword evidence="1" id="KW-0597">Phosphoprotein</keyword>
<evidence type="ECO:0000256" key="2">
    <source>
        <dbReference type="SAM" id="MobiDB-lite"/>
    </source>
</evidence>
<dbReference type="InterPro" id="IPR000253">
    <property type="entry name" value="FHA_dom"/>
</dbReference>
<dbReference type="InterPro" id="IPR008984">
    <property type="entry name" value="SMAD_FHA_dom_sf"/>
</dbReference>
<comment type="caution">
    <text evidence="4">The sequence shown here is derived from an EMBL/GenBank/DDBJ whole genome shotgun (WGS) entry which is preliminary data.</text>
</comment>
<evidence type="ECO:0000259" key="3">
    <source>
        <dbReference type="PROSITE" id="PS50006"/>
    </source>
</evidence>
<gene>
    <name evidence="4" type="ORF">HKBW3S34_01659</name>
</gene>
<reference evidence="4 5" key="1">
    <citation type="journal article" date="2020" name="Front. Microbiol.">
        <title>Single-cell genomics of novel Actinobacteria with the Wood-Ljungdahl pathway discovered in a serpentinizing system.</title>
        <authorList>
            <person name="Merino N."/>
            <person name="Kawai M."/>
            <person name="Boyd E.S."/>
            <person name="Colman D.R."/>
            <person name="McGlynn S.E."/>
            <person name="Nealson K.H."/>
            <person name="Kurokawa K."/>
            <person name="Hongoh Y."/>
        </authorList>
    </citation>
    <scope>NUCLEOTIDE SEQUENCE [LARGE SCALE GENOMIC DNA]</scope>
    <source>
        <strain evidence="4 5">S34</strain>
    </source>
</reference>
<evidence type="ECO:0000313" key="4">
    <source>
        <dbReference type="EMBL" id="GFP30740.1"/>
    </source>
</evidence>
<sequence length="164" mass="18938">MAKFCRTQWCQNYNKELSDDQVEFSPDRGVYYCKQCLMEVEMTADTGKRRSTPTSAGIQEEPTILRPIVRPPPAPVQPQEPTRREEAQPCIEIKGTLSFPTLELWYEREKLGEIDVEGDKFLIGRPSTSRDIHPDLDLSHLAEAKHISREHALIYQDEGNYFLK</sequence>
<feature type="domain" description="FHA" evidence="3">
    <location>
        <begin position="121"/>
        <end position="164"/>
    </location>
</feature>
<protein>
    <recommendedName>
        <fullName evidence="3">FHA domain-containing protein</fullName>
    </recommendedName>
</protein>
<dbReference type="PROSITE" id="PS50006">
    <property type="entry name" value="FHA_DOMAIN"/>
    <property type="match status" value="1"/>
</dbReference>
<dbReference type="AlphaFoldDB" id="A0A6V8PF71"/>
<name>A0A6V8PF71_9ACTN</name>
<feature type="region of interest" description="Disordered" evidence="2">
    <location>
        <begin position="46"/>
        <end position="88"/>
    </location>
</feature>
<dbReference type="RefSeq" id="WP_176238066.1">
    <property type="nucleotide sequence ID" value="NZ_BLRZ01000097.1"/>
</dbReference>
<keyword evidence="5" id="KW-1185">Reference proteome</keyword>
<dbReference type="EMBL" id="BLRZ01000097">
    <property type="protein sequence ID" value="GFP30740.1"/>
    <property type="molecule type" value="Genomic_DNA"/>
</dbReference>
<evidence type="ECO:0000256" key="1">
    <source>
        <dbReference type="ARBA" id="ARBA00022553"/>
    </source>
</evidence>
<dbReference type="SUPFAM" id="SSF49879">
    <property type="entry name" value="SMAD/FHA domain"/>
    <property type="match status" value="1"/>
</dbReference>
<organism evidence="4 5">
    <name type="scientific">Candidatus Hakubella thermalkaliphila</name>
    <dbReference type="NCBI Taxonomy" id="2754717"/>
    <lineage>
        <taxon>Bacteria</taxon>
        <taxon>Bacillati</taxon>
        <taxon>Actinomycetota</taxon>
        <taxon>Actinomycetota incertae sedis</taxon>
        <taxon>Candidatus Hakubellales</taxon>
        <taxon>Candidatus Hakubellaceae</taxon>
        <taxon>Candidatus Hakubella</taxon>
    </lineage>
</organism>
<feature type="compositionally biased region" description="Pro residues" evidence="2">
    <location>
        <begin position="69"/>
        <end position="78"/>
    </location>
</feature>
<proteinExistence type="predicted"/>
<evidence type="ECO:0000313" key="5">
    <source>
        <dbReference type="Proteomes" id="UP000588083"/>
    </source>
</evidence>
<accession>A0A6V8PF71</accession>
<dbReference type="CDD" id="cd00060">
    <property type="entry name" value="FHA"/>
    <property type="match status" value="1"/>
</dbReference>